<dbReference type="AlphaFoldDB" id="A0AAJ1VHF2"/>
<reference evidence="2 3" key="1">
    <citation type="journal article" date="2014" name="Int. J. Syst. Evol. Microbiol.">
        <title>Complete genome sequence of Corynebacterium casei LMG S-19264T (=DSM 44701T), isolated from a smear-ripened cheese.</title>
        <authorList>
            <consortium name="US DOE Joint Genome Institute (JGI-PGF)"/>
            <person name="Walter F."/>
            <person name="Albersmeier A."/>
            <person name="Kalinowski J."/>
            <person name="Ruckert C."/>
        </authorList>
    </citation>
    <scope>NUCLEOTIDE SEQUENCE [LARGE SCALE GENOMIC DNA]</scope>
    <source>
        <strain evidence="2 3">CECT 8670</strain>
    </source>
</reference>
<proteinExistence type="predicted"/>
<protein>
    <recommendedName>
        <fullName evidence="4">Lipoprotein</fullName>
    </recommendedName>
</protein>
<dbReference type="RefSeq" id="WP_261972473.1">
    <property type="nucleotide sequence ID" value="NZ_CP103460.1"/>
</dbReference>
<evidence type="ECO:0000313" key="3">
    <source>
        <dbReference type="Proteomes" id="UP001228636"/>
    </source>
</evidence>
<evidence type="ECO:0000313" key="2">
    <source>
        <dbReference type="EMBL" id="MDN3620758.1"/>
    </source>
</evidence>
<evidence type="ECO:0008006" key="4">
    <source>
        <dbReference type="Google" id="ProtNLM"/>
    </source>
</evidence>
<dbReference type="EMBL" id="JAUFQH010000015">
    <property type="protein sequence ID" value="MDN3620758.1"/>
    <property type="molecule type" value="Genomic_DNA"/>
</dbReference>
<feature type="chain" id="PRO_5042610981" description="Lipoprotein" evidence="1">
    <location>
        <begin position="22"/>
        <end position="214"/>
    </location>
</feature>
<accession>A0AAJ1VHF2</accession>
<dbReference type="Proteomes" id="UP001228636">
    <property type="component" value="Unassembled WGS sequence"/>
</dbReference>
<name>A0AAJ1VHF2_9FLAO</name>
<sequence length="214" mass="25101">MKKLYPLFSMLIFMTCAPALKITDYKPNIYRSEFTNPDSIFIPKPEIVDTYSKKGNYPYMHKNGFKSFEITKSKTVKNKDSIFANELKFYATYSSFYTRKSMYEKFGNWDKNLSIRGERTPFLIWKKVKLFPEKEKYFYVVTGGHECTTCDVDLKSIYASVIVLDENKNDCLTDKNPQLKKEIIALFSDGIKNLTNSEEFYGKFWGLVLKNKIQ</sequence>
<organism evidence="2 3">
    <name type="scientific">Polaribacter sejongensis</name>
    <dbReference type="NCBI Taxonomy" id="985043"/>
    <lineage>
        <taxon>Bacteria</taxon>
        <taxon>Pseudomonadati</taxon>
        <taxon>Bacteroidota</taxon>
        <taxon>Flavobacteriia</taxon>
        <taxon>Flavobacteriales</taxon>
        <taxon>Flavobacteriaceae</taxon>
    </lineage>
</organism>
<gene>
    <name evidence="2" type="ORF">QWY81_14930</name>
</gene>
<comment type="caution">
    <text evidence="2">The sequence shown here is derived from an EMBL/GenBank/DDBJ whole genome shotgun (WGS) entry which is preliminary data.</text>
</comment>
<keyword evidence="1" id="KW-0732">Signal</keyword>
<feature type="signal peptide" evidence="1">
    <location>
        <begin position="1"/>
        <end position="21"/>
    </location>
</feature>
<evidence type="ECO:0000256" key="1">
    <source>
        <dbReference type="SAM" id="SignalP"/>
    </source>
</evidence>